<proteinExistence type="predicted"/>
<dbReference type="EMBL" id="PGOL01000623">
    <property type="protein sequence ID" value="PKI67270.1"/>
    <property type="molecule type" value="Genomic_DNA"/>
</dbReference>
<keyword evidence="2" id="KW-1185">Reference proteome</keyword>
<protein>
    <submittedName>
        <fullName evidence="1">Uncharacterized protein</fullName>
    </submittedName>
</protein>
<organism evidence="1 2">
    <name type="scientific">Punica granatum</name>
    <name type="common">Pomegranate</name>
    <dbReference type="NCBI Taxonomy" id="22663"/>
    <lineage>
        <taxon>Eukaryota</taxon>
        <taxon>Viridiplantae</taxon>
        <taxon>Streptophyta</taxon>
        <taxon>Embryophyta</taxon>
        <taxon>Tracheophyta</taxon>
        <taxon>Spermatophyta</taxon>
        <taxon>Magnoliopsida</taxon>
        <taxon>eudicotyledons</taxon>
        <taxon>Gunneridae</taxon>
        <taxon>Pentapetalae</taxon>
        <taxon>rosids</taxon>
        <taxon>malvids</taxon>
        <taxon>Myrtales</taxon>
        <taxon>Lythraceae</taxon>
        <taxon>Punica</taxon>
    </lineage>
</organism>
<accession>A0A2I0KG18</accession>
<dbReference type="AlphaFoldDB" id="A0A2I0KG18"/>
<evidence type="ECO:0000313" key="2">
    <source>
        <dbReference type="Proteomes" id="UP000233551"/>
    </source>
</evidence>
<name>A0A2I0KG18_PUNGR</name>
<gene>
    <name evidence="1" type="ORF">CRG98_012342</name>
</gene>
<comment type="caution">
    <text evidence="1">The sequence shown here is derived from an EMBL/GenBank/DDBJ whole genome shotgun (WGS) entry which is preliminary data.</text>
</comment>
<evidence type="ECO:0000313" key="1">
    <source>
        <dbReference type="EMBL" id="PKI67270.1"/>
    </source>
</evidence>
<sequence length="92" mass="10306">MGSNALHHRSWIQRLCTPSARNPSVESDLSSTYCCTPSSIYVEDDSDRVGMAWPNMTRELDRSHGYHESQMTLQLSIGVVGPDPRLYEPALP</sequence>
<reference evidence="1 2" key="1">
    <citation type="submission" date="2017-11" db="EMBL/GenBank/DDBJ databases">
        <title>De-novo sequencing of pomegranate (Punica granatum L.) genome.</title>
        <authorList>
            <person name="Akparov Z."/>
            <person name="Amiraslanov A."/>
            <person name="Hajiyeva S."/>
            <person name="Abbasov M."/>
            <person name="Kaur K."/>
            <person name="Hamwieh A."/>
            <person name="Solovyev V."/>
            <person name="Salamov A."/>
            <person name="Braich B."/>
            <person name="Kosarev P."/>
            <person name="Mahmoud A."/>
            <person name="Hajiyev E."/>
            <person name="Babayeva S."/>
            <person name="Izzatullayeva V."/>
            <person name="Mammadov A."/>
            <person name="Mammadov A."/>
            <person name="Sharifova S."/>
            <person name="Ojaghi J."/>
            <person name="Eynullazada K."/>
            <person name="Bayramov B."/>
            <person name="Abdulazimova A."/>
            <person name="Shahmuradov I."/>
        </authorList>
    </citation>
    <scope>NUCLEOTIDE SEQUENCE [LARGE SCALE GENOMIC DNA]</scope>
    <source>
        <strain evidence="2">cv. AG2017</strain>
        <tissue evidence="1">Leaf</tissue>
    </source>
</reference>
<dbReference type="Proteomes" id="UP000233551">
    <property type="component" value="Unassembled WGS sequence"/>
</dbReference>